<protein>
    <submittedName>
        <fullName evidence="4">Methylmalonyl-CoA epimerase</fullName>
    </submittedName>
</protein>
<dbReference type="RefSeq" id="WP_089817086.1">
    <property type="nucleotide sequence ID" value="NZ_FOZK01000002.1"/>
</dbReference>
<sequence>MRFDHAGIATDDAAALVDLYGGLFDAPVAHEETFGELSVTFLDLGNGYFELLEPVADADGPVSAYLERSGPGIHHVALETDDIEAALDVAREAGVDRIDDEPRQGAWGHDVAFLHPSSTGGVLVEYVEH</sequence>
<dbReference type="InterPro" id="IPR017515">
    <property type="entry name" value="MeMalonyl-CoA_epimerase"/>
</dbReference>
<comment type="similarity">
    <text evidence="1">Belongs to the methylmalonyl-CoA epimerase family.</text>
</comment>
<dbReference type="AlphaFoldDB" id="A0A1I6LIY4"/>
<dbReference type="Pfam" id="PF13669">
    <property type="entry name" value="Glyoxalase_4"/>
    <property type="match status" value="1"/>
</dbReference>
<accession>A0A1I6LIY4</accession>
<dbReference type="GO" id="GO:0046872">
    <property type="term" value="F:metal ion binding"/>
    <property type="evidence" value="ECO:0007669"/>
    <property type="project" value="UniProtKB-KW"/>
</dbReference>
<dbReference type="STRING" id="767519.SAMN05216559_2779"/>
<keyword evidence="5" id="KW-1185">Reference proteome</keyword>
<dbReference type="CDD" id="cd07249">
    <property type="entry name" value="MMCE"/>
    <property type="match status" value="1"/>
</dbReference>
<organism evidence="4 5">
    <name type="scientific">Halomicrobium zhouii</name>
    <dbReference type="NCBI Taxonomy" id="767519"/>
    <lineage>
        <taxon>Archaea</taxon>
        <taxon>Methanobacteriati</taxon>
        <taxon>Methanobacteriota</taxon>
        <taxon>Stenosarchaea group</taxon>
        <taxon>Halobacteria</taxon>
        <taxon>Halobacteriales</taxon>
        <taxon>Haloarculaceae</taxon>
        <taxon>Halomicrobium</taxon>
    </lineage>
</organism>
<dbReference type="InterPro" id="IPR037523">
    <property type="entry name" value="VOC_core"/>
</dbReference>
<dbReference type="EMBL" id="FOZK01000002">
    <property type="protein sequence ID" value="SFS03389.1"/>
    <property type="molecule type" value="Genomic_DNA"/>
</dbReference>
<dbReference type="Proteomes" id="UP000199062">
    <property type="component" value="Unassembled WGS sequence"/>
</dbReference>
<dbReference type="InterPro" id="IPR051785">
    <property type="entry name" value="MMCE/EMCE_epimerase"/>
</dbReference>
<dbReference type="NCBIfam" id="TIGR03081">
    <property type="entry name" value="metmalonyl_epim"/>
    <property type="match status" value="1"/>
</dbReference>
<evidence type="ECO:0000313" key="4">
    <source>
        <dbReference type="EMBL" id="SFS03389.1"/>
    </source>
</evidence>
<evidence type="ECO:0000256" key="1">
    <source>
        <dbReference type="ARBA" id="ARBA00009308"/>
    </source>
</evidence>
<evidence type="ECO:0000313" key="5">
    <source>
        <dbReference type="Proteomes" id="UP000199062"/>
    </source>
</evidence>
<feature type="domain" description="VOC" evidence="3">
    <location>
        <begin position="2"/>
        <end position="129"/>
    </location>
</feature>
<dbReference type="PANTHER" id="PTHR43048:SF3">
    <property type="entry name" value="METHYLMALONYL-COA EPIMERASE, MITOCHONDRIAL"/>
    <property type="match status" value="1"/>
</dbReference>
<keyword evidence="2" id="KW-0479">Metal-binding</keyword>
<dbReference type="PROSITE" id="PS51819">
    <property type="entry name" value="VOC"/>
    <property type="match status" value="1"/>
</dbReference>
<name>A0A1I6LIY4_9EURY</name>
<dbReference type="PANTHER" id="PTHR43048">
    <property type="entry name" value="METHYLMALONYL-COA EPIMERASE"/>
    <property type="match status" value="1"/>
</dbReference>
<dbReference type="Gene3D" id="3.10.180.10">
    <property type="entry name" value="2,3-Dihydroxybiphenyl 1,2-Dioxygenase, domain 1"/>
    <property type="match status" value="1"/>
</dbReference>
<reference evidence="4 5" key="1">
    <citation type="submission" date="2016-10" db="EMBL/GenBank/DDBJ databases">
        <authorList>
            <person name="de Groot N.N."/>
        </authorList>
    </citation>
    <scope>NUCLEOTIDE SEQUENCE [LARGE SCALE GENOMIC DNA]</scope>
    <source>
        <strain evidence="4 5">CGMCC 1.10457</strain>
    </source>
</reference>
<dbReference type="InterPro" id="IPR029068">
    <property type="entry name" value="Glyas_Bleomycin-R_OHBP_Dase"/>
</dbReference>
<evidence type="ECO:0000256" key="2">
    <source>
        <dbReference type="ARBA" id="ARBA00022723"/>
    </source>
</evidence>
<dbReference type="OrthoDB" id="6161at2157"/>
<gene>
    <name evidence="4" type="ORF">SAMN05216559_2779</name>
</gene>
<proteinExistence type="inferred from homology"/>
<dbReference type="GO" id="GO:0046491">
    <property type="term" value="P:L-methylmalonyl-CoA metabolic process"/>
    <property type="evidence" value="ECO:0007669"/>
    <property type="project" value="TreeGrafter"/>
</dbReference>
<dbReference type="SUPFAM" id="SSF54593">
    <property type="entry name" value="Glyoxalase/Bleomycin resistance protein/Dihydroxybiphenyl dioxygenase"/>
    <property type="match status" value="1"/>
</dbReference>
<evidence type="ECO:0000259" key="3">
    <source>
        <dbReference type="PROSITE" id="PS51819"/>
    </source>
</evidence>
<dbReference type="GO" id="GO:0004493">
    <property type="term" value="F:methylmalonyl-CoA epimerase activity"/>
    <property type="evidence" value="ECO:0007669"/>
    <property type="project" value="TreeGrafter"/>
</dbReference>